<comment type="subcellular location">
    <subcellularLocation>
        <location evidence="1">Cell membrane</location>
        <topology evidence="1">Multi-pass membrane protein</topology>
    </subcellularLocation>
</comment>
<dbReference type="InterPro" id="IPR011299">
    <property type="entry name" value="PTS_IIBC_glc"/>
</dbReference>
<feature type="active site" description="Phosphocysteine intermediate; for EIIB activity" evidence="11">
    <location>
        <position position="465"/>
    </location>
</feature>
<protein>
    <submittedName>
        <fullName evidence="17">Phosphotransferase system, glucose-specific IIBC component</fullName>
    </submittedName>
</protein>
<feature type="transmembrane region" description="Helical" evidence="13">
    <location>
        <begin position="26"/>
        <end position="47"/>
    </location>
</feature>
<dbReference type="eggNOG" id="COG2190">
    <property type="taxonomic scope" value="Bacteria"/>
</dbReference>
<dbReference type="SUPFAM" id="SSF51261">
    <property type="entry name" value="Duplicated hybrid motif"/>
    <property type="match status" value="1"/>
</dbReference>
<feature type="region of interest" description="Disordered" evidence="12">
    <location>
        <begin position="538"/>
        <end position="587"/>
    </location>
</feature>
<dbReference type="PANTHER" id="PTHR30009:SF20">
    <property type="entry name" value="PTS SYSTEM GLUCOSE-SPECIFIC EIICB COMPONENT-RELATED"/>
    <property type="match status" value="1"/>
</dbReference>
<dbReference type="InterPro" id="IPR018113">
    <property type="entry name" value="PTrfase_EIIB_Cys"/>
</dbReference>
<name>A0A016QT97_9DEIO</name>
<comment type="caution">
    <text evidence="17">The sequence shown here is derived from an EMBL/GenBank/DDBJ whole genome shotgun (WGS) entry which is preliminary data.</text>
</comment>
<keyword evidence="7 13" id="KW-0812">Transmembrane</keyword>
<feature type="transmembrane region" description="Helical" evidence="13">
    <location>
        <begin position="143"/>
        <end position="167"/>
    </location>
</feature>
<feature type="compositionally biased region" description="Low complexity" evidence="12">
    <location>
        <begin position="551"/>
        <end position="575"/>
    </location>
</feature>
<dbReference type="InterPro" id="IPR050429">
    <property type="entry name" value="PTS_Glucose_EIICBA"/>
</dbReference>
<dbReference type="PROSITE" id="PS51098">
    <property type="entry name" value="PTS_EIIB_TYPE_1"/>
    <property type="match status" value="1"/>
</dbReference>
<feature type="transmembrane region" description="Helical" evidence="13">
    <location>
        <begin position="101"/>
        <end position="123"/>
    </location>
</feature>
<keyword evidence="6" id="KW-0598">Phosphotransferase system</keyword>
<dbReference type="Pfam" id="PF00358">
    <property type="entry name" value="PTS_EIIA_1"/>
    <property type="match status" value="1"/>
</dbReference>
<feature type="domain" description="PTS EIIB type-1" evidence="15">
    <location>
        <begin position="443"/>
        <end position="524"/>
    </location>
</feature>
<evidence type="ECO:0000256" key="13">
    <source>
        <dbReference type="SAM" id="Phobius"/>
    </source>
</evidence>
<dbReference type="PANTHER" id="PTHR30009">
    <property type="entry name" value="CYTOCHROME C-TYPE SYNTHESIS PROTEIN AND PTS TRANSMEMBRANE COMPONENT"/>
    <property type="match status" value="1"/>
</dbReference>
<feature type="transmembrane region" description="Helical" evidence="13">
    <location>
        <begin position="339"/>
        <end position="362"/>
    </location>
</feature>
<feature type="transmembrane region" description="Helical" evidence="13">
    <location>
        <begin position="392"/>
        <end position="413"/>
    </location>
</feature>
<dbReference type="PROSITE" id="PS01035">
    <property type="entry name" value="PTS_EIIB_TYPE_1_CYS"/>
    <property type="match status" value="1"/>
</dbReference>
<dbReference type="InterPro" id="IPR003352">
    <property type="entry name" value="PTS_EIIC"/>
</dbReference>
<feature type="domain" description="PTS EIIC type-1" evidence="16">
    <location>
        <begin position="17"/>
        <end position="425"/>
    </location>
</feature>
<keyword evidence="5 17" id="KW-0808">Transferase</keyword>
<dbReference type="PATRIC" id="fig|1476583.3.peg.822"/>
<dbReference type="Pfam" id="PF02378">
    <property type="entry name" value="PTS_EIIC"/>
    <property type="match status" value="1"/>
</dbReference>
<dbReference type="GO" id="GO:0005886">
    <property type="term" value="C:plasma membrane"/>
    <property type="evidence" value="ECO:0007669"/>
    <property type="project" value="UniProtKB-SubCell"/>
</dbReference>
<evidence type="ECO:0000313" key="18">
    <source>
        <dbReference type="Proteomes" id="UP000020492"/>
    </source>
</evidence>
<dbReference type="GO" id="GO:0016301">
    <property type="term" value="F:kinase activity"/>
    <property type="evidence" value="ECO:0007669"/>
    <property type="project" value="UniProtKB-KW"/>
</dbReference>
<keyword evidence="3" id="KW-1003">Cell membrane</keyword>
<feature type="transmembrane region" description="Helical" evidence="13">
    <location>
        <begin position="67"/>
        <end position="89"/>
    </location>
</feature>
<dbReference type="EMBL" id="JHAC01000011">
    <property type="protein sequence ID" value="EYB69221.1"/>
    <property type="molecule type" value="Genomic_DNA"/>
</dbReference>
<dbReference type="OrthoDB" id="9764327at2"/>
<evidence type="ECO:0000256" key="12">
    <source>
        <dbReference type="SAM" id="MobiDB-lite"/>
    </source>
</evidence>
<dbReference type="STRING" id="1476583.DEIPH_ctg011orf0215"/>
<keyword evidence="2" id="KW-0813">Transport</keyword>
<dbReference type="InterPro" id="IPR013013">
    <property type="entry name" value="PTS_EIIC_1"/>
</dbReference>
<dbReference type="SUPFAM" id="SSF55604">
    <property type="entry name" value="Glucose permease domain IIB"/>
    <property type="match status" value="1"/>
</dbReference>
<dbReference type="Gene3D" id="2.70.70.10">
    <property type="entry name" value="Glucose Permease (Domain IIA)"/>
    <property type="match status" value="1"/>
</dbReference>
<evidence type="ECO:0000256" key="10">
    <source>
        <dbReference type="ARBA" id="ARBA00023136"/>
    </source>
</evidence>
<sequence length="726" mass="76132">MTTPAPAVSPPATPPRRSAFAALQEIGKALMLPVAVLPAAGLLLGFGSAFNDPSYSWHASIPEWLQFIGTLMVGASNVIFGNLPIIFALGVAIGLAGGAGVAALAALVGFLVMNATMSAYLGLGDAAKFAELGKAQPGAYATVLGIPSIQTGVFGGIIMGLLSAWLYNRYKDIRLPAFLGFFAGRRFVPIVTAAAAIVLGILLTYLWPPVQHGLNVFSNVATQGAPVASSGIFGFINRLLIPFGLHHIWYQPFWFIAGDYTNPQTGAVVHGDLTRYIAGDRSAGIFMTGFFPIMMFALPAAALAMVQEARPERRKVIAGIMISAALTSFLTGITEPIEFAFMFVAPILYVFHAAMTGLSFVVMNLLGSHNGFTFSGGAIDYFLLMPKSTRPWLVPVVGLVFAFVYYVVFRAAIRRFNLLTPGREDVTTEDTATATVMPRGGDRGLALDILRALGGPSNIQNLDACITRLRVTVANKQEVNKGTLQLLGAAGVLEVGNSVQAVFGTRSDQIKEEMQRVISEGSYTATDVPGEAAALTPRADAAPAPVPPPVDAATAVSSSPVLTPGPATAAEAARPPQAPDPQPGLPADFTLPLAGRVLPLSDVPDPVFSGKIMGDGFAIDPASGDVRSPVSGEVVTLFPTGHAVGLRADNGLEVLVHIGIDTVGLNGEGFTALVRQGDHVTAGQPLIQVNLDAIRGRVPSLITPIVFTNLAPEQRVELDGQTVRIV</sequence>
<dbReference type="AlphaFoldDB" id="A0A016QT97"/>
<dbReference type="GO" id="GO:1904659">
    <property type="term" value="P:D-glucose transmembrane transport"/>
    <property type="evidence" value="ECO:0007669"/>
    <property type="project" value="InterPro"/>
</dbReference>
<keyword evidence="9 13" id="KW-1133">Transmembrane helix</keyword>
<evidence type="ECO:0000313" key="17">
    <source>
        <dbReference type="EMBL" id="EYB69221.1"/>
    </source>
</evidence>
<dbReference type="GO" id="GO:0090563">
    <property type="term" value="F:protein-phosphocysteine-sugar phosphotransferase activity"/>
    <property type="evidence" value="ECO:0007669"/>
    <property type="project" value="TreeGrafter"/>
</dbReference>
<dbReference type="NCBIfam" id="TIGR02002">
    <property type="entry name" value="PTS-II-BC-glcB"/>
    <property type="match status" value="1"/>
</dbReference>
<dbReference type="InterPro" id="IPR011055">
    <property type="entry name" value="Dup_hybrid_motif"/>
</dbReference>
<proteinExistence type="predicted"/>
<dbReference type="InterPro" id="IPR001127">
    <property type="entry name" value="PTS_EIIA_1_perm"/>
</dbReference>
<dbReference type="NCBIfam" id="TIGR00830">
    <property type="entry name" value="PTBA"/>
    <property type="match status" value="1"/>
</dbReference>
<dbReference type="Gene3D" id="3.30.1360.60">
    <property type="entry name" value="Glucose permease domain IIB"/>
    <property type="match status" value="1"/>
</dbReference>
<dbReference type="CDD" id="cd00212">
    <property type="entry name" value="PTS_IIB_glc"/>
    <property type="match status" value="1"/>
</dbReference>
<dbReference type="PROSITE" id="PS00371">
    <property type="entry name" value="PTS_EIIA_TYPE_1_HIS"/>
    <property type="match status" value="1"/>
</dbReference>
<dbReference type="GO" id="GO:0008982">
    <property type="term" value="F:protein-N(PI)-phosphohistidine-sugar phosphotransferase activity"/>
    <property type="evidence" value="ECO:0007669"/>
    <property type="project" value="InterPro"/>
</dbReference>
<dbReference type="PROSITE" id="PS51093">
    <property type="entry name" value="PTS_EIIA_TYPE_1"/>
    <property type="match status" value="1"/>
</dbReference>
<dbReference type="PROSITE" id="PS51103">
    <property type="entry name" value="PTS_EIIC_TYPE_1"/>
    <property type="match status" value="1"/>
</dbReference>
<evidence type="ECO:0000259" key="16">
    <source>
        <dbReference type="PROSITE" id="PS51103"/>
    </source>
</evidence>
<evidence type="ECO:0000256" key="8">
    <source>
        <dbReference type="ARBA" id="ARBA00022777"/>
    </source>
</evidence>
<feature type="transmembrane region" description="Helical" evidence="13">
    <location>
        <begin position="187"/>
        <end position="207"/>
    </location>
</feature>
<dbReference type="RefSeq" id="WP_051517138.1">
    <property type="nucleotide sequence ID" value="NZ_JHAC01000011.1"/>
</dbReference>
<evidence type="ECO:0000259" key="14">
    <source>
        <dbReference type="PROSITE" id="PS51093"/>
    </source>
</evidence>
<organism evidence="17 18">
    <name type="scientific">Deinococcus phoenicis</name>
    <dbReference type="NCBI Taxonomy" id="1476583"/>
    <lineage>
        <taxon>Bacteria</taxon>
        <taxon>Thermotogati</taxon>
        <taxon>Deinococcota</taxon>
        <taxon>Deinococci</taxon>
        <taxon>Deinococcales</taxon>
        <taxon>Deinococcaceae</taxon>
        <taxon>Deinococcus</taxon>
    </lineage>
</organism>
<feature type="domain" description="PTS EIIA type-1" evidence="14">
    <location>
        <begin position="605"/>
        <end position="709"/>
    </location>
</feature>
<dbReference type="eggNOG" id="COG1263">
    <property type="taxonomic scope" value="Bacteria"/>
</dbReference>
<evidence type="ECO:0000256" key="3">
    <source>
        <dbReference type="ARBA" id="ARBA00022475"/>
    </source>
</evidence>
<reference evidence="17 18" key="1">
    <citation type="submission" date="2014-03" db="EMBL/GenBank/DDBJ databases">
        <title>Draft genome sequence of Deinococcus phoenicis 1P10ME.</title>
        <authorList>
            <person name="Stepanov V.G."/>
            <person name="Vaishampayan P."/>
            <person name="Venkateswaran K."/>
            <person name="Fox G.E."/>
        </authorList>
    </citation>
    <scope>NUCLEOTIDE SEQUENCE [LARGE SCALE GENOMIC DNA]</scope>
    <source>
        <strain evidence="17 18">1P10ME</strain>
    </source>
</reference>
<feature type="transmembrane region" description="Helical" evidence="13">
    <location>
        <begin position="316"/>
        <end position="333"/>
    </location>
</feature>
<evidence type="ECO:0000259" key="15">
    <source>
        <dbReference type="PROSITE" id="PS51098"/>
    </source>
</evidence>
<dbReference type="FunFam" id="2.70.70.10:FF:000001">
    <property type="entry name" value="PTS system glucose-specific IIA component"/>
    <property type="match status" value="1"/>
</dbReference>
<keyword evidence="10 13" id="KW-0472">Membrane</keyword>
<evidence type="ECO:0000256" key="1">
    <source>
        <dbReference type="ARBA" id="ARBA00004651"/>
    </source>
</evidence>
<keyword evidence="8" id="KW-0418">Kinase</keyword>
<evidence type="ECO:0000256" key="6">
    <source>
        <dbReference type="ARBA" id="ARBA00022683"/>
    </source>
</evidence>
<dbReference type="NCBIfam" id="TIGR00826">
    <property type="entry name" value="EIIB_glc"/>
    <property type="match status" value="1"/>
</dbReference>
<dbReference type="InterPro" id="IPR036878">
    <property type="entry name" value="Glu_permease_IIB"/>
</dbReference>
<keyword evidence="18" id="KW-1185">Reference proteome</keyword>
<dbReference type="Proteomes" id="UP000020492">
    <property type="component" value="Unassembled WGS sequence"/>
</dbReference>
<accession>A0A016QT97</accession>
<evidence type="ECO:0000256" key="7">
    <source>
        <dbReference type="ARBA" id="ARBA00022692"/>
    </source>
</evidence>
<gene>
    <name evidence="17" type="ORF">DEIPH_ctg011orf0215</name>
</gene>
<evidence type="ECO:0000256" key="2">
    <source>
        <dbReference type="ARBA" id="ARBA00022448"/>
    </source>
</evidence>
<dbReference type="InterPro" id="IPR001996">
    <property type="entry name" value="PTS_IIB_1"/>
</dbReference>
<evidence type="ECO:0000256" key="5">
    <source>
        <dbReference type="ARBA" id="ARBA00022679"/>
    </source>
</evidence>
<feature type="transmembrane region" description="Helical" evidence="13">
    <location>
        <begin position="283"/>
        <end position="304"/>
    </location>
</feature>
<keyword evidence="4" id="KW-0762">Sugar transport</keyword>
<evidence type="ECO:0000256" key="11">
    <source>
        <dbReference type="PROSITE-ProRule" id="PRU00421"/>
    </source>
</evidence>
<evidence type="ECO:0000256" key="4">
    <source>
        <dbReference type="ARBA" id="ARBA00022597"/>
    </source>
</evidence>
<dbReference type="GO" id="GO:0009401">
    <property type="term" value="P:phosphoenolpyruvate-dependent sugar phosphotransferase system"/>
    <property type="evidence" value="ECO:0007669"/>
    <property type="project" value="UniProtKB-KW"/>
</dbReference>
<evidence type="ECO:0000256" key="9">
    <source>
        <dbReference type="ARBA" id="ARBA00022989"/>
    </source>
</evidence>
<dbReference type="Pfam" id="PF00367">
    <property type="entry name" value="PTS_EIIB"/>
    <property type="match status" value="1"/>
</dbReference>
<dbReference type="GO" id="GO:0055056">
    <property type="term" value="F:D-glucose transmembrane transporter activity"/>
    <property type="evidence" value="ECO:0007669"/>
    <property type="project" value="InterPro"/>
</dbReference>